<dbReference type="Proteomes" id="UP000658382">
    <property type="component" value="Unassembled WGS sequence"/>
</dbReference>
<reference evidence="1" key="2">
    <citation type="submission" date="2020-09" db="EMBL/GenBank/DDBJ databases">
        <authorList>
            <person name="Sun Q."/>
            <person name="Ohkuma M."/>
        </authorList>
    </citation>
    <scope>NUCLEOTIDE SEQUENCE</scope>
    <source>
        <strain evidence="1">JCM 12580</strain>
    </source>
</reference>
<accession>A0A917PTK1</accession>
<gene>
    <name evidence="1" type="ORF">GCM10007063_12400</name>
</gene>
<reference evidence="1" key="1">
    <citation type="journal article" date="2014" name="Int. J. Syst. Evol. Microbiol.">
        <title>Complete genome sequence of Corynebacterium casei LMG S-19264T (=DSM 44701T), isolated from a smear-ripened cheese.</title>
        <authorList>
            <consortium name="US DOE Joint Genome Institute (JGI-PGF)"/>
            <person name="Walter F."/>
            <person name="Albersmeier A."/>
            <person name="Kalinowski J."/>
            <person name="Ruckert C."/>
        </authorList>
    </citation>
    <scope>NUCLEOTIDE SEQUENCE</scope>
    <source>
        <strain evidence="1">JCM 12580</strain>
    </source>
</reference>
<dbReference type="EMBL" id="BMNQ01000011">
    <property type="protein sequence ID" value="GGJ91296.1"/>
    <property type="molecule type" value="Genomic_DNA"/>
</dbReference>
<name>A0A917PTK1_9BACI</name>
<organism evidence="1 2">
    <name type="scientific">Lentibacillus kapialis</name>
    <dbReference type="NCBI Taxonomy" id="340214"/>
    <lineage>
        <taxon>Bacteria</taxon>
        <taxon>Bacillati</taxon>
        <taxon>Bacillota</taxon>
        <taxon>Bacilli</taxon>
        <taxon>Bacillales</taxon>
        <taxon>Bacillaceae</taxon>
        <taxon>Lentibacillus</taxon>
    </lineage>
</organism>
<comment type="caution">
    <text evidence="1">The sequence shown here is derived from an EMBL/GenBank/DDBJ whole genome shotgun (WGS) entry which is preliminary data.</text>
</comment>
<proteinExistence type="predicted"/>
<sequence length="153" mass="17641">MVFQAKWIDGSLDIQPEEIKDATFARLTESTIDYFITRPHFKSRTLDAMKASAFIPYETWNTATYHLLGRLEARKLTENQTKNGPVLFFLSILREYSIIYTLVHVHPHKKLDYPDLTDPRSAKSIKIALFSIEMNPHSANRIKTGGNQSKKDK</sequence>
<dbReference type="AlphaFoldDB" id="A0A917PTK1"/>
<evidence type="ECO:0000313" key="2">
    <source>
        <dbReference type="Proteomes" id="UP000658382"/>
    </source>
</evidence>
<keyword evidence="2" id="KW-1185">Reference proteome</keyword>
<evidence type="ECO:0000313" key="1">
    <source>
        <dbReference type="EMBL" id="GGJ91296.1"/>
    </source>
</evidence>
<protein>
    <submittedName>
        <fullName evidence="1">Uncharacterized protein</fullName>
    </submittedName>
</protein>